<dbReference type="Gene3D" id="2.40.290.10">
    <property type="match status" value="1"/>
</dbReference>
<sequence>MADKEVTVYIVDLGATMGETHGGRDESGLDWAMRYVWDKISTTVASSRKTWKVGVVGLRTDTTSNPLQEDEGYDNITVLQKVDVMSLTAMRALGPRIRPSKTVDGDAVSAIIVAVEMVSVAAPARLKFNRKIVLVTDGRGAIDGDDLDDLALRINELGINLVVIGVDFDDIEYGFKEENKPKLKADNERLLSTLVEKCNDGVLGTLAEAVDEVQKPTVKATRPFRSYDGPLTLGDPETFDGALSINIERFFLTKVSSPPSATSVVIRSEAAHAMGETDDVDMGNVDFTAIRNERVYTVDDPTRLGGKREVEFAELDKGYEYGRTAVYISASDANVTQLQTQKSFSILGFISRANAQPYLHMGESCIITPRRFSEEDELAFSALVHAMVETDTCAVARLVIKDMKDPVMLLLLPTVTASHVCLYDVPLPFAEDVRSYPFPPLDKVITASGAVLTKHRLLPNDDLNKAMSDYVDAMDFSMLDTDSDGQSAGFVDLEENYSPIIYRINQAISFRATHPDKPYVREDSKYTLMSSHPPEELVDSARSQIAALIRAADVKKVPPRAKGRARRDADKNKPISGLDVDALLSGGGSSSGRGPIIKKESDEPSRISPDNAIPEYKQALARTVSVAQIESLTQQMGQITESLIASSTGEVNYPRATENLRVMREELVSLQEPSIYNTFITGLKERLVAEKLGGPRLDMWWAIRLSGLGLITSNESEQSTVSEDAAKEFLRPKAV</sequence>
<evidence type="ECO:0000256" key="19">
    <source>
        <dbReference type="ARBA" id="ARBA00047995"/>
    </source>
</evidence>
<evidence type="ECO:0000256" key="8">
    <source>
        <dbReference type="ARBA" id="ARBA00022763"/>
    </source>
</evidence>
<evidence type="ECO:0000256" key="17">
    <source>
        <dbReference type="ARBA" id="ARBA00024890"/>
    </source>
</evidence>
<dbReference type="PIRSF" id="PIRSF016570">
    <property type="entry name" value="Ku80"/>
    <property type="match status" value="1"/>
</dbReference>
<dbReference type="InterPro" id="IPR006164">
    <property type="entry name" value="DNA_bd_Ku70/Ku80"/>
</dbReference>
<keyword evidence="14" id="KW-0233">DNA recombination</keyword>
<dbReference type="Gene3D" id="1.25.40.240">
    <property type="entry name" value="Ku, C-terminal domain"/>
    <property type="match status" value="1"/>
</dbReference>
<dbReference type="InterPro" id="IPR024193">
    <property type="entry name" value="Ku80"/>
</dbReference>
<evidence type="ECO:0000256" key="10">
    <source>
        <dbReference type="ARBA" id="ARBA00022806"/>
    </source>
</evidence>
<dbReference type="SUPFAM" id="SSF53300">
    <property type="entry name" value="vWA-like"/>
    <property type="match status" value="1"/>
</dbReference>
<keyword evidence="13" id="KW-0238">DNA-binding</keyword>
<evidence type="ECO:0000256" key="16">
    <source>
        <dbReference type="ARBA" id="ARBA00023242"/>
    </source>
</evidence>
<dbReference type="PANTHER" id="PTHR12604">
    <property type="entry name" value="KU AUTOANTIGEN DNA HELICASE"/>
    <property type="match status" value="1"/>
</dbReference>
<dbReference type="CDD" id="cd00873">
    <property type="entry name" value="KU80"/>
    <property type="match status" value="1"/>
</dbReference>
<evidence type="ECO:0000256" key="14">
    <source>
        <dbReference type="ARBA" id="ARBA00023172"/>
    </source>
</evidence>
<dbReference type="SMART" id="SM00559">
    <property type="entry name" value="Ku78"/>
    <property type="match status" value="1"/>
</dbReference>
<dbReference type="Pfam" id="PF08785">
    <property type="entry name" value="Ku_PK_bind"/>
    <property type="match status" value="1"/>
</dbReference>
<evidence type="ECO:0000256" key="3">
    <source>
        <dbReference type="ARBA" id="ARBA00007726"/>
    </source>
</evidence>
<evidence type="ECO:0000256" key="13">
    <source>
        <dbReference type="ARBA" id="ARBA00023125"/>
    </source>
</evidence>
<evidence type="ECO:0000256" key="1">
    <source>
        <dbReference type="ARBA" id="ARBA00004123"/>
    </source>
</evidence>
<keyword evidence="11" id="KW-0067">ATP-binding</keyword>
<comment type="similarity">
    <text evidence="3">Belongs to the ku80 family.</text>
</comment>
<dbReference type="InterPro" id="IPR036494">
    <property type="entry name" value="Ku_C_sf"/>
</dbReference>
<evidence type="ECO:0000256" key="12">
    <source>
        <dbReference type="ARBA" id="ARBA00022895"/>
    </source>
</evidence>
<evidence type="ECO:0000256" key="7">
    <source>
        <dbReference type="ARBA" id="ARBA00022741"/>
    </source>
</evidence>
<protein>
    <recommendedName>
        <fullName evidence="5">ATP-dependent DNA helicase II subunit 2</fullName>
        <ecNumber evidence="4">3.6.4.12</ecNumber>
    </recommendedName>
    <alternativeName>
        <fullName evidence="18">ATP-dependent DNA helicase II subunit Ku80</fullName>
    </alternativeName>
</protein>
<keyword evidence="9" id="KW-0378">Hydrolase</keyword>
<keyword evidence="16" id="KW-0539">Nucleus</keyword>
<evidence type="ECO:0000256" key="18">
    <source>
        <dbReference type="ARBA" id="ARBA00031847"/>
    </source>
</evidence>
<gene>
    <name evidence="22" type="primary">YKU80</name>
    <name evidence="22" type="ORF">SEPCBS119000_000715</name>
</gene>
<evidence type="ECO:0000256" key="6">
    <source>
        <dbReference type="ARBA" id="ARBA00022454"/>
    </source>
</evidence>
<comment type="catalytic activity">
    <reaction evidence="19">
        <text>ATP + H2O = ADP + phosphate + H(+)</text>
        <dbReference type="Rhea" id="RHEA:13065"/>
        <dbReference type="ChEBI" id="CHEBI:15377"/>
        <dbReference type="ChEBI" id="CHEBI:15378"/>
        <dbReference type="ChEBI" id="CHEBI:30616"/>
        <dbReference type="ChEBI" id="CHEBI:43474"/>
        <dbReference type="ChEBI" id="CHEBI:456216"/>
        <dbReference type="EC" id="3.6.4.12"/>
    </reaction>
</comment>
<keyword evidence="15" id="KW-0234">DNA repair</keyword>
<dbReference type="PANTHER" id="PTHR12604:SF4">
    <property type="entry name" value="X-RAY REPAIR CROSS-COMPLEMENTING PROTEIN 5"/>
    <property type="match status" value="1"/>
</dbReference>
<evidence type="ECO:0000256" key="15">
    <source>
        <dbReference type="ARBA" id="ARBA00023204"/>
    </source>
</evidence>
<dbReference type="PROSITE" id="PS50234">
    <property type="entry name" value="VWFA"/>
    <property type="match status" value="1"/>
</dbReference>
<keyword evidence="6" id="KW-0158">Chromosome</keyword>
<dbReference type="EC" id="3.6.4.12" evidence="4"/>
<comment type="caution">
    <text evidence="22">The sequence shown here is derived from an EMBL/GenBank/DDBJ whole genome shotgun (WGS) entry which is preliminary data.</text>
</comment>
<evidence type="ECO:0000259" key="21">
    <source>
        <dbReference type="PROSITE" id="PS50234"/>
    </source>
</evidence>
<comment type="subcellular location">
    <subcellularLocation>
        <location evidence="2">Chromosome</location>
        <location evidence="2">Telomere</location>
    </subcellularLocation>
    <subcellularLocation>
        <location evidence="1">Nucleus</location>
    </subcellularLocation>
</comment>
<proteinExistence type="inferred from homology"/>
<keyword evidence="7" id="KW-0547">Nucleotide-binding</keyword>
<dbReference type="InterPro" id="IPR036465">
    <property type="entry name" value="vWFA_dom_sf"/>
</dbReference>
<evidence type="ECO:0000256" key="20">
    <source>
        <dbReference type="SAM" id="MobiDB-lite"/>
    </source>
</evidence>
<evidence type="ECO:0000313" key="22">
    <source>
        <dbReference type="EMBL" id="CAK7263862.1"/>
    </source>
</evidence>
<organism evidence="22 23">
    <name type="scientific">Sporothrix epigloea</name>
    <dbReference type="NCBI Taxonomy" id="1892477"/>
    <lineage>
        <taxon>Eukaryota</taxon>
        <taxon>Fungi</taxon>
        <taxon>Dikarya</taxon>
        <taxon>Ascomycota</taxon>
        <taxon>Pezizomycotina</taxon>
        <taxon>Sordariomycetes</taxon>
        <taxon>Sordariomycetidae</taxon>
        <taxon>Ophiostomatales</taxon>
        <taxon>Ophiostomataceae</taxon>
        <taxon>Sporothrix</taxon>
    </lineage>
</organism>
<dbReference type="Gene3D" id="1.10.1600.10">
    <property type="match status" value="1"/>
</dbReference>
<reference evidence="22 23" key="1">
    <citation type="submission" date="2024-01" db="EMBL/GenBank/DDBJ databases">
        <authorList>
            <person name="Allen C."/>
            <person name="Tagirdzhanova G."/>
        </authorList>
    </citation>
    <scope>NUCLEOTIDE SEQUENCE [LARGE SCALE GENOMIC DNA]</scope>
    <source>
        <strain evidence="22 23">CBS 119000</strain>
    </source>
</reference>
<dbReference type="InterPro" id="IPR016194">
    <property type="entry name" value="SPOC-like_C_dom_sf"/>
</dbReference>
<keyword evidence="12" id="KW-0779">Telomere</keyword>
<keyword evidence="23" id="KW-1185">Reference proteome</keyword>
<name>A0ABP0D957_9PEZI</name>
<evidence type="ECO:0000313" key="23">
    <source>
        <dbReference type="Proteomes" id="UP001642502"/>
    </source>
</evidence>
<feature type="domain" description="VWFA" evidence="21">
    <location>
        <begin position="6"/>
        <end position="213"/>
    </location>
</feature>
<dbReference type="Gene3D" id="3.40.50.410">
    <property type="entry name" value="von Willebrand factor, type A domain"/>
    <property type="match status" value="1"/>
</dbReference>
<evidence type="ECO:0000256" key="5">
    <source>
        <dbReference type="ARBA" id="ARBA00021792"/>
    </source>
</evidence>
<evidence type="ECO:0000256" key="9">
    <source>
        <dbReference type="ARBA" id="ARBA00022801"/>
    </source>
</evidence>
<dbReference type="Pfam" id="PF02735">
    <property type="entry name" value="Ku"/>
    <property type="match status" value="1"/>
</dbReference>
<dbReference type="SUPFAM" id="SSF100939">
    <property type="entry name" value="SPOC domain-like"/>
    <property type="match status" value="1"/>
</dbReference>
<dbReference type="EMBL" id="CAWUON010000004">
    <property type="protein sequence ID" value="CAK7263862.1"/>
    <property type="molecule type" value="Genomic_DNA"/>
</dbReference>
<evidence type="ECO:0000256" key="11">
    <source>
        <dbReference type="ARBA" id="ARBA00022840"/>
    </source>
</evidence>
<evidence type="ECO:0000256" key="4">
    <source>
        <dbReference type="ARBA" id="ARBA00012551"/>
    </source>
</evidence>
<accession>A0ABP0D957</accession>
<dbReference type="InterPro" id="IPR014893">
    <property type="entry name" value="Ku_PK_bind"/>
</dbReference>
<dbReference type="SUPFAM" id="SSF101420">
    <property type="entry name" value="C-terminal domain of Ku80"/>
    <property type="match status" value="1"/>
</dbReference>
<feature type="region of interest" description="Disordered" evidence="20">
    <location>
        <begin position="557"/>
        <end position="610"/>
    </location>
</feature>
<dbReference type="GO" id="GO:0004386">
    <property type="term" value="F:helicase activity"/>
    <property type="evidence" value="ECO:0007669"/>
    <property type="project" value="UniProtKB-KW"/>
</dbReference>
<comment type="function">
    <text evidence="17">Single-stranded DNA-dependent ATP-dependent helicase. Involved in non-homologous end joining (NHEJ) DNA double strand break repair. DNA-binding is sequence-independent but has a high affinity to nicks in double-stranded DNA and to the ends of duplex DNA. Binds to naturally occurring chromosomal ends, and therefore provides chromosomal end protection. Required also for telomere recombination to repair telomeric ends in the absence of telomerase. KU70, of the KU70/KU80 heterodimer, binds to the stem loop of TLC1, the RNA component of telomerase. Involved in telomere maintenance. Interacts with telomeric repeats and subtelomeric sequences thereby controlling telomere length and protecting against subtelomeric rearrangement. Maintains telomeric chromatin, which is involved in silencing the expression of genes located at the telomere. Required for mating-type switching.</text>
</comment>
<keyword evidence="10 22" id="KW-0347">Helicase</keyword>
<keyword evidence="8" id="KW-0227">DNA damage</keyword>
<dbReference type="Proteomes" id="UP001642502">
    <property type="component" value="Unassembled WGS sequence"/>
</dbReference>
<dbReference type="InterPro" id="IPR002035">
    <property type="entry name" value="VWF_A"/>
</dbReference>
<evidence type="ECO:0000256" key="2">
    <source>
        <dbReference type="ARBA" id="ARBA00004574"/>
    </source>
</evidence>